<gene>
    <name evidence="3" type="primary">Dere\GG26446</name>
    <name evidence="3" type="synonym">GG26446</name>
    <name evidence="3" type="ORF">Dere_GG26446</name>
</gene>
<keyword evidence="4" id="KW-1185">Reference proteome</keyword>
<dbReference type="AlphaFoldDB" id="A0A0Q5VUL0"/>
<sequence length="134" mass="15646">MNWFTNKCDESRLRFFPNLLTFKGERTYGADLMSADECYSFIKKNLKSRNAVEEEVLWKMPILLVCLGCIIVILFAFCFAFQCLITKLKSAKMPKQFEFDICEVERSRNQRPMDKASQSDRPRKKGKSCCTCVK</sequence>
<keyword evidence="2" id="KW-0472">Membrane</keyword>
<evidence type="ECO:0000313" key="4">
    <source>
        <dbReference type="Proteomes" id="UP000008711"/>
    </source>
</evidence>
<feature type="transmembrane region" description="Helical" evidence="2">
    <location>
        <begin position="62"/>
        <end position="85"/>
    </location>
</feature>
<dbReference type="KEGG" id="der:26526270"/>
<feature type="region of interest" description="Disordered" evidence="1">
    <location>
        <begin position="108"/>
        <end position="130"/>
    </location>
</feature>
<evidence type="ECO:0000313" key="3">
    <source>
        <dbReference type="EMBL" id="KQS61961.1"/>
    </source>
</evidence>
<name>A0A0Q5VUL0_DROER</name>
<organism evidence="3 4">
    <name type="scientific">Drosophila erecta</name>
    <name type="common">Fruit fly</name>
    <dbReference type="NCBI Taxonomy" id="7220"/>
    <lineage>
        <taxon>Eukaryota</taxon>
        <taxon>Metazoa</taxon>
        <taxon>Ecdysozoa</taxon>
        <taxon>Arthropoda</taxon>
        <taxon>Hexapoda</taxon>
        <taxon>Insecta</taxon>
        <taxon>Pterygota</taxon>
        <taxon>Neoptera</taxon>
        <taxon>Endopterygota</taxon>
        <taxon>Diptera</taxon>
        <taxon>Brachycera</taxon>
        <taxon>Muscomorpha</taxon>
        <taxon>Ephydroidea</taxon>
        <taxon>Drosophilidae</taxon>
        <taxon>Drosophila</taxon>
        <taxon>Sophophora</taxon>
    </lineage>
</organism>
<dbReference type="EMBL" id="CH954179">
    <property type="protein sequence ID" value="KQS61961.1"/>
    <property type="molecule type" value="Genomic_DNA"/>
</dbReference>
<keyword evidence="2" id="KW-0812">Transmembrane</keyword>
<keyword evidence="2" id="KW-1133">Transmembrane helix</keyword>
<protein>
    <submittedName>
        <fullName evidence="3">Uncharacterized protein</fullName>
    </submittedName>
</protein>
<proteinExistence type="predicted"/>
<evidence type="ECO:0000256" key="1">
    <source>
        <dbReference type="SAM" id="MobiDB-lite"/>
    </source>
</evidence>
<dbReference type="Proteomes" id="UP000008711">
    <property type="component" value="Unassembled WGS sequence"/>
</dbReference>
<dbReference type="OrthoDB" id="7851253at2759"/>
<accession>A0A0Q5VUL0</accession>
<reference evidence="3 4" key="2">
    <citation type="journal article" date="2008" name="Bioinformatics">
        <title>Assembly reconciliation.</title>
        <authorList>
            <person name="Zimin A.V."/>
            <person name="Smith D.R."/>
            <person name="Sutton G."/>
            <person name="Yorke J.A."/>
        </authorList>
    </citation>
    <scope>NUCLEOTIDE SEQUENCE [LARGE SCALE GENOMIC DNA]</scope>
    <source>
        <strain evidence="3 4">TSC#14021-0224.01</strain>
    </source>
</reference>
<feature type="compositionally biased region" description="Basic and acidic residues" evidence="1">
    <location>
        <begin position="108"/>
        <end position="121"/>
    </location>
</feature>
<reference evidence="3 4" key="1">
    <citation type="journal article" date="2007" name="Nature">
        <title>Evolution of genes and genomes on the Drosophila phylogeny.</title>
        <authorList>
            <consortium name="Drosophila 12 Genomes Consortium"/>
            <person name="Clark A.G."/>
            <person name="Eisen M.B."/>
            <person name="Smith D.R."/>
            <person name="Bergman C.M."/>
            <person name="Oliver B."/>
            <person name="Markow T.A."/>
            <person name="Kaufman T.C."/>
            <person name="Kellis M."/>
            <person name="Gelbart W."/>
            <person name="Iyer V.N."/>
            <person name="Pollard D.A."/>
            <person name="Sackton T.B."/>
            <person name="Larracuente A.M."/>
            <person name="Singh N.D."/>
            <person name="Abad J.P."/>
            <person name="Abt D.N."/>
            <person name="Adryan B."/>
            <person name="Aguade M."/>
            <person name="Akashi H."/>
            <person name="Anderson W.W."/>
            <person name="Aquadro C.F."/>
            <person name="Ardell D.H."/>
            <person name="Arguello R."/>
            <person name="Artieri C.G."/>
            <person name="Barbash D.A."/>
            <person name="Barker D."/>
            <person name="Barsanti P."/>
            <person name="Batterham P."/>
            <person name="Batzoglou S."/>
            <person name="Begun D."/>
            <person name="Bhutkar A."/>
            <person name="Blanco E."/>
            <person name="Bosak S.A."/>
            <person name="Bradley R.K."/>
            <person name="Brand A.D."/>
            <person name="Brent M.R."/>
            <person name="Brooks A.N."/>
            <person name="Brown R.H."/>
            <person name="Butlin R.K."/>
            <person name="Caggese C."/>
            <person name="Calvi B.R."/>
            <person name="Bernardo de Carvalho A."/>
            <person name="Caspi A."/>
            <person name="Castrezana S."/>
            <person name="Celniker S.E."/>
            <person name="Chang J.L."/>
            <person name="Chapple C."/>
            <person name="Chatterji S."/>
            <person name="Chinwalla A."/>
            <person name="Civetta A."/>
            <person name="Clifton S.W."/>
            <person name="Comeron J.M."/>
            <person name="Costello J.C."/>
            <person name="Coyne J.A."/>
            <person name="Daub J."/>
            <person name="David R.G."/>
            <person name="Delcher A.L."/>
            <person name="Delehaunty K."/>
            <person name="Do C.B."/>
            <person name="Ebling H."/>
            <person name="Edwards K."/>
            <person name="Eickbush T."/>
            <person name="Evans J.D."/>
            <person name="Filipski A."/>
            <person name="Findeiss S."/>
            <person name="Freyhult E."/>
            <person name="Fulton L."/>
            <person name="Fulton R."/>
            <person name="Garcia A.C."/>
            <person name="Gardiner A."/>
            <person name="Garfield D.A."/>
            <person name="Garvin B.E."/>
            <person name="Gibson G."/>
            <person name="Gilbert D."/>
            <person name="Gnerre S."/>
            <person name="Godfrey J."/>
            <person name="Good R."/>
            <person name="Gotea V."/>
            <person name="Gravely B."/>
            <person name="Greenberg A.J."/>
            <person name="Griffiths-Jones S."/>
            <person name="Gross S."/>
            <person name="Guigo R."/>
            <person name="Gustafson E.A."/>
            <person name="Haerty W."/>
            <person name="Hahn M.W."/>
            <person name="Halligan D.L."/>
            <person name="Halpern A.L."/>
            <person name="Halter G.M."/>
            <person name="Han M.V."/>
            <person name="Heger A."/>
            <person name="Hillier L."/>
            <person name="Hinrichs A.S."/>
            <person name="Holmes I."/>
            <person name="Hoskins R.A."/>
            <person name="Hubisz M.J."/>
            <person name="Hultmark D."/>
            <person name="Huntley M.A."/>
            <person name="Jaffe D.B."/>
            <person name="Jagadeeshan S."/>
            <person name="Jeck W.R."/>
            <person name="Johnson J."/>
            <person name="Jones C.D."/>
            <person name="Jordan W.C."/>
            <person name="Karpen G.H."/>
            <person name="Kataoka E."/>
            <person name="Keightley P.D."/>
            <person name="Kheradpour P."/>
            <person name="Kirkness E.F."/>
            <person name="Koerich L.B."/>
            <person name="Kristiansen K."/>
            <person name="Kudrna D."/>
            <person name="Kulathinal R.J."/>
            <person name="Kumar S."/>
            <person name="Kwok R."/>
            <person name="Lander E."/>
            <person name="Langley C.H."/>
            <person name="Lapoint R."/>
            <person name="Lazzaro B.P."/>
            <person name="Lee S.J."/>
            <person name="Levesque L."/>
            <person name="Li R."/>
            <person name="Lin C.F."/>
            <person name="Lin M.F."/>
            <person name="Lindblad-Toh K."/>
            <person name="Llopart A."/>
            <person name="Long M."/>
            <person name="Low L."/>
            <person name="Lozovsky E."/>
            <person name="Lu J."/>
            <person name="Luo M."/>
            <person name="Machado C.A."/>
            <person name="Makalowski W."/>
            <person name="Marzo M."/>
            <person name="Matsuda M."/>
            <person name="Matzkin L."/>
            <person name="McAllister B."/>
            <person name="McBride C.S."/>
            <person name="McKernan B."/>
            <person name="McKernan K."/>
            <person name="Mendez-Lago M."/>
            <person name="Minx P."/>
            <person name="Mollenhauer M.U."/>
            <person name="Montooth K."/>
            <person name="Mount S.M."/>
            <person name="Mu X."/>
            <person name="Myers E."/>
            <person name="Negre B."/>
            <person name="Newfeld S."/>
            <person name="Nielsen R."/>
            <person name="Noor M.A."/>
            <person name="O'Grady P."/>
            <person name="Pachter L."/>
            <person name="Papaceit M."/>
            <person name="Parisi M.J."/>
            <person name="Parisi M."/>
            <person name="Parts L."/>
            <person name="Pedersen J.S."/>
            <person name="Pesole G."/>
            <person name="Phillippy A.M."/>
            <person name="Ponting C.P."/>
            <person name="Pop M."/>
            <person name="Porcelli D."/>
            <person name="Powell J.R."/>
            <person name="Prohaska S."/>
            <person name="Pruitt K."/>
            <person name="Puig M."/>
            <person name="Quesneville H."/>
            <person name="Ram K.R."/>
            <person name="Rand D."/>
            <person name="Rasmussen M.D."/>
            <person name="Reed L.K."/>
            <person name="Reenan R."/>
            <person name="Reily A."/>
            <person name="Remington K.A."/>
            <person name="Rieger T.T."/>
            <person name="Ritchie M.G."/>
            <person name="Robin C."/>
            <person name="Rogers Y.H."/>
            <person name="Rohde C."/>
            <person name="Rozas J."/>
            <person name="Rubenfield M.J."/>
            <person name="Ruiz A."/>
            <person name="Russo S."/>
            <person name="Salzberg S.L."/>
            <person name="Sanchez-Gracia A."/>
            <person name="Saranga D.J."/>
            <person name="Sato H."/>
            <person name="Schaeffer S.W."/>
            <person name="Schatz M.C."/>
            <person name="Schlenke T."/>
            <person name="Schwartz R."/>
            <person name="Segarra C."/>
            <person name="Singh R.S."/>
            <person name="Sirot L."/>
            <person name="Sirota M."/>
            <person name="Sisneros N.B."/>
            <person name="Smith C.D."/>
            <person name="Smith T.F."/>
            <person name="Spieth J."/>
            <person name="Stage D.E."/>
            <person name="Stark A."/>
            <person name="Stephan W."/>
            <person name="Strausberg R.L."/>
            <person name="Strempel S."/>
            <person name="Sturgill D."/>
            <person name="Sutton G."/>
            <person name="Sutton G.G."/>
            <person name="Tao W."/>
            <person name="Teichmann S."/>
            <person name="Tobari Y.N."/>
            <person name="Tomimura Y."/>
            <person name="Tsolas J.M."/>
            <person name="Valente V.L."/>
            <person name="Venter E."/>
            <person name="Venter J.C."/>
            <person name="Vicario S."/>
            <person name="Vieira F.G."/>
            <person name="Vilella A.J."/>
            <person name="Villasante A."/>
            <person name="Walenz B."/>
            <person name="Wang J."/>
            <person name="Wasserman M."/>
            <person name="Watts T."/>
            <person name="Wilson D."/>
            <person name="Wilson R.K."/>
            <person name="Wing R.A."/>
            <person name="Wolfner M.F."/>
            <person name="Wong A."/>
            <person name="Wong G.K."/>
            <person name="Wu C.I."/>
            <person name="Wu G."/>
            <person name="Yamamoto D."/>
            <person name="Yang H.P."/>
            <person name="Yang S.P."/>
            <person name="Yorke J.A."/>
            <person name="Yoshida K."/>
            <person name="Zdobnov E."/>
            <person name="Zhang P."/>
            <person name="Zhang Y."/>
            <person name="Zimin A.V."/>
            <person name="Baldwin J."/>
            <person name="Abdouelleil A."/>
            <person name="Abdulkadir J."/>
            <person name="Abebe A."/>
            <person name="Abera B."/>
            <person name="Abreu J."/>
            <person name="Acer S.C."/>
            <person name="Aftuck L."/>
            <person name="Alexander A."/>
            <person name="An P."/>
            <person name="Anderson E."/>
            <person name="Anderson S."/>
            <person name="Arachi H."/>
            <person name="Azer M."/>
            <person name="Bachantsang P."/>
            <person name="Barry A."/>
            <person name="Bayul T."/>
            <person name="Berlin A."/>
            <person name="Bessette D."/>
            <person name="Bloom T."/>
            <person name="Blye J."/>
            <person name="Boguslavskiy L."/>
            <person name="Bonnet C."/>
            <person name="Boukhgalter B."/>
            <person name="Bourzgui I."/>
            <person name="Brown A."/>
            <person name="Cahill P."/>
            <person name="Channer S."/>
            <person name="Cheshatsang Y."/>
            <person name="Chuda L."/>
            <person name="Citroen M."/>
            <person name="Collymore A."/>
            <person name="Cooke P."/>
            <person name="Costello M."/>
            <person name="D'Aco K."/>
            <person name="Daza R."/>
            <person name="De Haan G."/>
            <person name="DeGray S."/>
            <person name="DeMaso C."/>
            <person name="Dhargay N."/>
            <person name="Dooley K."/>
            <person name="Dooley E."/>
            <person name="Doricent M."/>
            <person name="Dorje P."/>
            <person name="Dorjee K."/>
            <person name="Dupes A."/>
            <person name="Elong R."/>
            <person name="Falk J."/>
            <person name="Farina A."/>
            <person name="Faro S."/>
            <person name="Ferguson D."/>
            <person name="Fisher S."/>
            <person name="Foley C.D."/>
            <person name="Franke A."/>
            <person name="Friedrich D."/>
            <person name="Gadbois L."/>
            <person name="Gearin G."/>
            <person name="Gearin C.R."/>
            <person name="Giannoukos G."/>
            <person name="Goode T."/>
            <person name="Graham J."/>
            <person name="Grandbois E."/>
            <person name="Grewal S."/>
            <person name="Gyaltsen K."/>
            <person name="Hafez N."/>
            <person name="Hagos B."/>
            <person name="Hall J."/>
            <person name="Henson C."/>
            <person name="Hollinger A."/>
            <person name="Honan T."/>
            <person name="Huard M.D."/>
            <person name="Hughes L."/>
            <person name="Hurhula B."/>
            <person name="Husby M.E."/>
            <person name="Kamat A."/>
            <person name="Kanga B."/>
            <person name="Kashin S."/>
            <person name="Khazanovich D."/>
            <person name="Kisner P."/>
            <person name="Lance K."/>
            <person name="Lara M."/>
            <person name="Lee W."/>
            <person name="Lennon N."/>
            <person name="Letendre F."/>
            <person name="LeVine R."/>
            <person name="Lipovsky A."/>
            <person name="Liu X."/>
            <person name="Liu J."/>
            <person name="Liu S."/>
            <person name="Lokyitsang T."/>
            <person name="Lokyitsang Y."/>
            <person name="Lubonja R."/>
            <person name="Lui A."/>
            <person name="MacDonald P."/>
            <person name="Magnisalis V."/>
            <person name="Maru K."/>
            <person name="Matthews C."/>
            <person name="McCusker W."/>
            <person name="McDonough S."/>
            <person name="Mehta T."/>
            <person name="Meldrim J."/>
            <person name="Meneus L."/>
            <person name="Mihai O."/>
            <person name="Mihalev A."/>
            <person name="Mihova T."/>
            <person name="Mittelman R."/>
            <person name="Mlenga V."/>
            <person name="Montmayeur A."/>
            <person name="Mulrain L."/>
            <person name="Navidi A."/>
            <person name="Naylor J."/>
            <person name="Negash T."/>
            <person name="Nguyen T."/>
            <person name="Nguyen N."/>
            <person name="Nicol R."/>
            <person name="Norbu C."/>
            <person name="Norbu N."/>
            <person name="Novod N."/>
            <person name="O'Neill B."/>
            <person name="Osman S."/>
            <person name="Markiewicz E."/>
            <person name="Oyono O.L."/>
            <person name="Patti C."/>
            <person name="Phunkhang P."/>
            <person name="Pierre F."/>
            <person name="Priest M."/>
            <person name="Raghuraman S."/>
            <person name="Rege F."/>
            <person name="Reyes R."/>
            <person name="Rise C."/>
            <person name="Rogov P."/>
            <person name="Ross K."/>
            <person name="Ryan E."/>
            <person name="Settipalli S."/>
            <person name="Shea T."/>
            <person name="Sherpa N."/>
            <person name="Shi L."/>
            <person name="Shih D."/>
            <person name="Sparrow T."/>
            <person name="Spaulding J."/>
            <person name="Stalker J."/>
            <person name="Stange-Thomann N."/>
            <person name="Stavropoulos S."/>
            <person name="Stone C."/>
            <person name="Strader C."/>
            <person name="Tesfaye S."/>
            <person name="Thomson T."/>
            <person name="Thoulutsang Y."/>
            <person name="Thoulutsang D."/>
            <person name="Topham K."/>
            <person name="Topping I."/>
            <person name="Tsamla T."/>
            <person name="Vassiliev H."/>
            <person name="Vo A."/>
            <person name="Wangchuk T."/>
            <person name="Wangdi T."/>
            <person name="Weiand M."/>
            <person name="Wilkinson J."/>
            <person name="Wilson A."/>
            <person name="Yadav S."/>
            <person name="Young G."/>
            <person name="Yu Q."/>
            <person name="Zembek L."/>
            <person name="Zhong D."/>
            <person name="Zimmer A."/>
            <person name="Zwirko Z."/>
            <person name="Jaffe D.B."/>
            <person name="Alvarez P."/>
            <person name="Brockman W."/>
            <person name="Butler J."/>
            <person name="Chin C."/>
            <person name="Gnerre S."/>
            <person name="Grabherr M."/>
            <person name="Kleber M."/>
            <person name="Mauceli E."/>
            <person name="MacCallum I."/>
        </authorList>
    </citation>
    <scope>NUCLEOTIDE SEQUENCE [LARGE SCALE GENOMIC DNA]</scope>
    <source>
        <strain evidence="3 4">TSC#14021-0224.01</strain>
    </source>
</reference>
<evidence type="ECO:0000256" key="2">
    <source>
        <dbReference type="SAM" id="Phobius"/>
    </source>
</evidence>